<name>A0ABT4IFI8_9EURY</name>
<dbReference type="Gene3D" id="3.30.230.10">
    <property type="match status" value="1"/>
</dbReference>
<evidence type="ECO:0000313" key="16">
    <source>
        <dbReference type="EMBL" id="MCZ0859893.1"/>
    </source>
</evidence>
<keyword evidence="10 14" id="KW-0418">Kinase</keyword>
<dbReference type="PANTHER" id="PTHR20861">
    <property type="entry name" value="HOMOSERINE/4-DIPHOSPHOCYTIDYL-2-C-METHYL-D-ERYTHRITOL KINASE"/>
    <property type="match status" value="1"/>
</dbReference>
<keyword evidence="6 14" id="KW-0963">Cytoplasm</keyword>
<dbReference type="PIRSF" id="PIRSF005758">
    <property type="entry name" value="Shikimt_kin_arch"/>
    <property type="match status" value="1"/>
</dbReference>
<gene>
    <name evidence="14" type="primary">aroK</name>
    <name evidence="16" type="ORF">O0S10_01460</name>
</gene>
<feature type="binding site" evidence="14">
    <location>
        <begin position="86"/>
        <end position="96"/>
    </location>
    <ligand>
        <name>ATP</name>
        <dbReference type="ChEBI" id="CHEBI:30616"/>
    </ligand>
</feature>
<protein>
    <recommendedName>
        <fullName evidence="5 14">Shikimate kinase</fullName>
        <shortName evidence="14">SK</shortName>
        <ecNumber evidence="4 14">2.7.1.71</ecNumber>
    </recommendedName>
</protein>
<dbReference type="InterPro" id="IPR006204">
    <property type="entry name" value="GHMP_kinase_N_dom"/>
</dbReference>
<accession>A0ABT4IFI8</accession>
<evidence type="ECO:0000313" key="17">
    <source>
        <dbReference type="Proteomes" id="UP001141422"/>
    </source>
</evidence>
<proteinExistence type="inferred from homology"/>
<evidence type="ECO:0000259" key="15">
    <source>
        <dbReference type="Pfam" id="PF00288"/>
    </source>
</evidence>
<keyword evidence="8 14" id="KW-0808">Transferase</keyword>
<evidence type="ECO:0000256" key="14">
    <source>
        <dbReference type="HAMAP-Rule" id="MF_00370"/>
    </source>
</evidence>
<dbReference type="EC" id="2.7.1.71" evidence="4 14"/>
<sequence length="282" mass="29350">MIGHGISYGALSVINAIAMGKGAGFGIDLKTEATVRLTSEPEIVVEIDGYPSEDTRLARFSVEEMLRRYPDSGMRGAVITTTSTIPISQGLKSSSAATNAILAATADALGVVLDPLEIGRIGATVAIAAGVSITGTFDDACACMLGGLVFTDNPKRELLHRLPMPEGYTAVIHLPEFQIRKSAFPKDRMREMADEVSAAYDRALAGDVFGAMYANGVCTCRALGIEPEAADRALACGAAGAGLSGTGPATGILVETDRLDAFLDAFGREHVIVANVRNGDAV</sequence>
<evidence type="ECO:0000256" key="8">
    <source>
        <dbReference type="ARBA" id="ARBA00022679"/>
    </source>
</evidence>
<comment type="subcellular location">
    <subcellularLocation>
        <location evidence="1 14">Cytoplasm</location>
    </subcellularLocation>
</comment>
<keyword evidence="11 14" id="KW-0067">ATP-binding</keyword>
<dbReference type="HAMAP" id="MF_00370">
    <property type="entry name" value="Shik_kinase_arch"/>
    <property type="match status" value="1"/>
</dbReference>
<evidence type="ECO:0000256" key="3">
    <source>
        <dbReference type="ARBA" id="ARBA00010202"/>
    </source>
</evidence>
<evidence type="ECO:0000256" key="1">
    <source>
        <dbReference type="ARBA" id="ARBA00004496"/>
    </source>
</evidence>
<evidence type="ECO:0000256" key="10">
    <source>
        <dbReference type="ARBA" id="ARBA00022777"/>
    </source>
</evidence>
<reference evidence="16" key="1">
    <citation type="submission" date="2022-12" db="EMBL/GenBank/DDBJ databases">
        <title>Isolation and characterisation of novel Methanocorpusculum spp. from native Australian herbivores indicates the genus is ancestrally host-associated.</title>
        <authorList>
            <person name="Volmer J.G."/>
            <person name="Soo R.M."/>
            <person name="Evans P.N."/>
            <person name="Hoedt E.C."/>
            <person name="Astorga Alsina A.L."/>
            <person name="Woodcroft B.J."/>
            <person name="Tyson G.W."/>
            <person name="Hugenholtz P."/>
            <person name="Morrison M."/>
        </authorList>
    </citation>
    <scope>NUCLEOTIDE SEQUENCE</scope>
    <source>
        <strain evidence="16">MG</strain>
    </source>
</reference>
<evidence type="ECO:0000256" key="5">
    <source>
        <dbReference type="ARBA" id="ARBA00013853"/>
    </source>
</evidence>
<dbReference type="InterPro" id="IPR020568">
    <property type="entry name" value="Ribosomal_Su5_D2-typ_SF"/>
</dbReference>
<dbReference type="SUPFAM" id="SSF54211">
    <property type="entry name" value="Ribosomal protein S5 domain 2-like"/>
    <property type="match status" value="1"/>
</dbReference>
<evidence type="ECO:0000256" key="11">
    <source>
        <dbReference type="ARBA" id="ARBA00022840"/>
    </source>
</evidence>
<evidence type="ECO:0000256" key="12">
    <source>
        <dbReference type="ARBA" id="ARBA00023141"/>
    </source>
</evidence>
<comment type="similarity">
    <text evidence="3 14">Belongs to the GHMP kinase family. Archaeal shikimate kinase subfamily.</text>
</comment>
<comment type="pathway">
    <text evidence="2 14">Metabolic intermediate biosynthesis; chorismate biosynthesis; chorismate from D-erythrose 4-phosphate and phosphoenolpyruvate: step 5/7.</text>
</comment>
<evidence type="ECO:0000256" key="7">
    <source>
        <dbReference type="ARBA" id="ARBA00022605"/>
    </source>
</evidence>
<comment type="catalytic activity">
    <reaction evidence="13 14">
        <text>shikimate + ATP = 3-phosphoshikimate + ADP + H(+)</text>
        <dbReference type="Rhea" id="RHEA:13121"/>
        <dbReference type="ChEBI" id="CHEBI:15378"/>
        <dbReference type="ChEBI" id="CHEBI:30616"/>
        <dbReference type="ChEBI" id="CHEBI:36208"/>
        <dbReference type="ChEBI" id="CHEBI:145989"/>
        <dbReference type="ChEBI" id="CHEBI:456216"/>
        <dbReference type="EC" id="2.7.1.71"/>
    </reaction>
</comment>
<dbReference type="PANTHER" id="PTHR20861:SF3">
    <property type="entry name" value="SHIKIMATE KINASE"/>
    <property type="match status" value="1"/>
</dbReference>
<dbReference type="InterPro" id="IPR010189">
    <property type="entry name" value="SK_arc"/>
</dbReference>
<dbReference type="InterPro" id="IPR014721">
    <property type="entry name" value="Ribsml_uS5_D2-typ_fold_subgr"/>
</dbReference>
<keyword evidence="17" id="KW-1185">Reference proteome</keyword>
<keyword evidence="12 14" id="KW-0057">Aromatic amino acid biosynthesis</keyword>
<evidence type="ECO:0000256" key="4">
    <source>
        <dbReference type="ARBA" id="ARBA00012154"/>
    </source>
</evidence>
<evidence type="ECO:0000256" key="9">
    <source>
        <dbReference type="ARBA" id="ARBA00022741"/>
    </source>
</evidence>
<keyword evidence="9 14" id="KW-0547">Nucleotide-binding</keyword>
<dbReference type="EMBL" id="JAPTGB010000003">
    <property type="protein sequence ID" value="MCZ0859893.1"/>
    <property type="molecule type" value="Genomic_DNA"/>
</dbReference>
<organism evidence="16 17">
    <name type="scientific">Methanocorpusculum petauri</name>
    <dbReference type="NCBI Taxonomy" id="3002863"/>
    <lineage>
        <taxon>Archaea</taxon>
        <taxon>Methanobacteriati</taxon>
        <taxon>Methanobacteriota</taxon>
        <taxon>Stenosarchaea group</taxon>
        <taxon>Methanomicrobia</taxon>
        <taxon>Methanomicrobiales</taxon>
        <taxon>Methanocorpusculaceae</taxon>
        <taxon>Methanocorpusculum</taxon>
    </lineage>
</organism>
<evidence type="ECO:0000256" key="13">
    <source>
        <dbReference type="ARBA" id="ARBA00048567"/>
    </source>
</evidence>
<evidence type="ECO:0000256" key="6">
    <source>
        <dbReference type="ARBA" id="ARBA00022490"/>
    </source>
</evidence>
<comment type="caution">
    <text evidence="16">The sequence shown here is derived from an EMBL/GenBank/DDBJ whole genome shotgun (WGS) entry which is preliminary data.</text>
</comment>
<dbReference type="Proteomes" id="UP001141422">
    <property type="component" value="Unassembled WGS sequence"/>
</dbReference>
<evidence type="ECO:0000256" key="2">
    <source>
        <dbReference type="ARBA" id="ARBA00004842"/>
    </source>
</evidence>
<keyword evidence="7 14" id="KW-0028">Amino-acid biosynthesis</keyword>
<dbReference type="GO" id="GO:0004765">
    <property type="term" value="F:shikimate kinase activity"/>
    <property type="evidence" value="ECO:0007669"/>
    <property type="project" value="UniProtKB-EC"/>
</dbReference>
<dbReference type="Pfam" id="PF00288">
    <property type="entry name" value="GHMP_kinases_N"/>
    <property type="match status" value="1"/>
</dbReference>
<feature type="domain" description="GHMP kinase N-terminal" evidence="15">
    <location>
        <begin position="62"/>
        <end position="147"/>
    </location>
</feature>
<dbReference type="RefSeq" id="WP_268924115.1">
    <property type="nucleotide sequence ID" value="NZ_JAPTGB010000003.1"/>
</dbReference>
<dbReference type="NCBIfam" id="TIGR01920">
    <property type="entry name" value="Shik_kin_archae"/>
    <property type="match status" value="1"/>
</dbReference>